<reference evidence="1 2" key="1">
    <citation type="journal article" date="2011" name="Cell">
        <title>The monarch butterfly genome yields insights into long-distance migration.</title>
        <authorList>
            <person name="Zhan S."/>
            <person name="Merlin C."/>
            <person name="Boore J.L."/>
            <person name="Reppert S.M."/>
        </authorList>
    </citation>
    <scope>NUCLEOTIDE SEQUENCE [LARGE SCALE GENOMIC DNA]</scope>
    <source>
        <strain evidence="1">F-2</strain>
    </source>
</reference>
<protein>
    <submittedName>
        <fullName evidence="1">Salivary cysteine-rich peptide</fullName>
    </submittedName>
</protein>
<keyword evidence="2" id="KW-1185">Reference proteome</keyword>
<organism evidence="1 2">
    <name type="scientific">Danaus plexippus plexippus</name>
    <dbReference type="NCBI Taxonomy" id="278856"/>
    <lineage>
        <taxon>Eukaryota</taxon>
        <taxon>Metazoa</taxon>
        <taxon>Ecdysozoa</taxon>
        <taxon>Arthropoda</taxon>
        <taxon>Hexapoda</taxon>
        <taxon>Insecta</taxon>
        <taxon>Pterygota</taxon>
        <taxon>Neoptera</taxon>
        <taxon>Endopterygota</taxon>
        <taxon>Lepidoptera</taxon>
        <taxon>Glossata</taxon>
        <taxon>Ditrysia</taxon>
        <taxon>Papilionoidea</taxon>
        <taxon>Nymphalidae</taxon>
        <taxon>Danainae</taxon>
        <taxon>Danaini</taxon>
        <taxon>Danaina</taxon>
        <taxon>Danaus</taxon>
        <taxon>Danaus</taxon>
    </lineage>
</organism>
<evidence type="ECO:0000313" key="2">
    <source>
        <dbReference type="Proteomes" id="UP000007151"/>
    </source>
</evidence>
<name>A0A212EGR8_DANPL</name>
<proteinExistence type="predicted"/>
<gene>
    <name evidence="1" type="ORF">KGM_203539</name>
</gene>
<evidence type="ECO:0000313" key="1">
    <source>
        <dbReference type="EMBL" id="OWR40687.1"/>
    </source>
</evidence>
<comment type="caution">
    <text evidence="1">The sequence shown here is derived from an EMBL/GenBank/DDBJ whole genome shotgun (WGS) entry which is preliminary data.</text>
</comment>
<dbReference type="Proteomes" id="UP000007151">
    <property type="component" value="Unassembled WGS sequence"/>
</dbReference>
<dbReference type="EMBL" id="AGBW02015031">
    <property type="protein sequence ID" value="OWR40687.1"/>
    <property type="molecule type" value="Genomic_DNA"/>
</dbReference>
<accession>A0A212EGR8</accession>
<sequence length="86" mass="9901">MGQEKDDILFLMKIWVKLHHYPYLCEEGLPNISPETYMLYLKRTQFTLHGVLAPGGAGVYCNNQKCNSFEVCKLDPATKKMKCMRA</sequence>
<dbReference type="InParanoid" id="A0A212EGR8"/>
<dbReference type="KEGG" id="dpl:KGM_203539"/>
<dbReference type="AlphaFoldDB" id="A0A212EGR8"/>